<dbReference type="EMBL" id="VICG01000005">
    <property type="protein sequence ID" value="KAA8571679.1"/>
    <property type="molecule type" value="Genomic_DNA"/>
</dbReference>
<protein>
    <submittedName>
        <fullName evidence="1">Uncharacterized protein</fullName>
    </submittedName>
</protein>
<evidence type="ECO:0000313" key="1">
    <source>
        <dbReference type="EMBL" id="KAA8571679.1"/>
    </source>
</evidence>
<sequence length="78" mass="8193">MPSISSPSGRIGFLLLTGPTKGGNGTELQYVVDVIPSVCVACMRVPASRVVHQSGPPASKIFNAILFLRPSTADKTHD</sequence>
<proteinExistence type="predicted"/>
<gene>
    <name evidence="1" type="ORF">EYC84_001665</name>
</gene>
<reference evidence="1 2" key="1">
    <citation type="submission" date="2019-06" db="EMBL/GenBank/DDBJ databases">
        <title>Genome Sequence of the Brown Rot Fungal Pathogen Monilinia fructicola.</title>
        <authorList>
            <person name="De Miccolis Angelini R.M."/>
            <person name="Landi L."/>
            <person name="Abate D."/>
            <person name="Pollastro S."/>
            <person name="Romanazzi G."/>
            <person name="Faretra F."/>
        </authorList>
    </citation>
    <scope>NUCLEOTIDE SEQUENCE [LARGE SCALE GENOMIC DNA]</scope>
    <source>
        <strain evidence="1 2">Mfrc123</strain>
    </source>
</reference>
<name>A0A5M9JUA8_MONFR</name>
<dbReference type="AlphaFoldDB" id="A0A5M9JUA8"/>
<accession>A0A5M9JUA8</accession>
<organism evidence="1 2">
    <name type="scientific">Monilinia fructicola</name>
    <name type="common">Brown rot fungus</name>
    <name type="synonym">Ciboria fructicola</name>
    <dbReference type="NCBI Taxonomy" id="38448"/>
    <lineage>
        <taxon>Eukaryota</taxon>
        <taxon>Fungi</taxon>
        <taxon>Dikarya</taxon>
        <taxon>Ascomycota</taxon>
        <taxon>Pezizomycotina</taxon>
        <taxon>Leotiomycetes</taxon>
        <taxon>Helotiales</taxon>
        <taxon>Sclerotiniaceae</taxon>
        <taxon>Monilinia</taxon>
    </lineage>
</organism>
<dbReference type="Proteomes" id="UP000322873">
    <property type="component" value="Unassembled WGS sequence"/>
</dbReference>
<comment type="caution">
    <text evidence="1">The sequence shown here is derived from an EMBL/GenBank/DDBJ whole genome shotgun (WGS) entry which is preliminary data.</text>
</comment>
<keyword evidence="2" id="KW-1185">Reference proteome</keyword>
<evidence type="ECO:0000313" key="2">
    <source>
        <dbReference type="Proteomes" id="UP000322873"/>
    </source>
</evidence>